<reference evidence="4" key="5">
    <citation type="submission" date="2025-09" db="UniProtKB">
        <authorList>
            <consortium name="Ensembl"/>
        </authorList>
    </citation>
    <scope>IDENTIFICATION</scope>
</reference>
<keyword evidence="5" id="KW-1185">Reference proteome</keyword>
<proteinExistence type="predicted"/>
<dbReference type="AlphaFoldDB" id="A0A4W4GEL8"/>
<dbReference type="SMART" id="SM00409">
    <property type="entry name" value="IG"/>
    <property type="match status" value="1"/>
</dbReference>
<evidence type="ECO:0000313" key="4">
    <source>
        <dbReference type="Ensembl" id="ENSEEEP00000035005.2"/>
    </source>
</evidence>
<dbReference type="Proteomes" id="UP000314983">
    <property type="component" value="Chromosome 4"/>
</dbReference>
<feature type="region of interest" description="Disordered" evidence="1">
    <location>
        <begin position="601"/>
        <end position="666"/>
    </location>
</feature>
<feature type="compositionally biased region" description="Polar residues" evidence="1">
    <location>
        <begin position="639"/>
        <end position="653"/>
    </location>
</feature>
<dbReference type="SMART" id="SM00408">
    <property type="entry name" value="IGc2"/>
    <property type="match status" value="1"/>
</dbReference>
<protein>
    <recommendedName>
        <fullName evidence="6">MALT paracaspase 3</fullName>
    </recommendedName>
</protein>
<organism evidence="4 5">
    <name type="scientific">Electrophorus electricus</name>
    <name type="common">Electric eel</name>
    <name type="synonym">Gymnotus electricus</name>
    <dbReference type="NCBI Taxonomy" id="8005"/>
    <lineage>
        <taxon>Eukaryota</taxon>
        <taxon>Metazoa</taxon>
        <taxon>Chordata</taxon>
        <taxon>Craniata</taxon>
        <taxon>Vertebrata</taxon>
        <taxon>Euteleostomi</taxon>
        <taxon>Actinopterygii</taxon>
        <taxon>Neopterygii</taxon>
        <taxon>Teleostei</taxon>
        <taxon>Ostariophysi</taxon>
        <taxon>Gymnotiformes</taxon>
        <taxon>Gymnotoidei</taxon>
        <taxon>Gymnotidae</taxon>
        <taxon>Electrophorus</taxon>
    </lineage>
</organism>
<dbReference type="RefSeq" id="XP_035381546.1">
    <property type="nucleotide sequence ID" value="XM_035525653.1"/>
</dbReference>
<dbReference type="Gene3D" id="2.60.40.10">
    <property type="entry name" value="Immunoglobulins"/>
    <property type="match status" value="1"/>
</dbReference>
<reference evidence="5" key="2">
    <citation type="journal article" date="2017" name="Sci. Adv.">
        <title>A tail of two voltages: Proteomic comparison of the three electric organs of the electric eel.</title>
        <authorList>
            <person name="Traeger L.L."/>
            <person name="Sabat G."/>
            <person name="Barrett-Wilt G.A."/>
            <person name="Wells G.B."/>
            <person name="Sussman M.R."/>
        </authorList>
    </citation>
    <scope>NUCLEOTIDE SEQUENCE [LARGE SCALE GENOMIC DNA]</scope>
</reference>
<dbReference type="GeneTree" id="ENSGT00390000018044"/>
<dbReference type="Pfam" id="PF13927">
    <property type="entry name" value="Ig_3"/>
    <property type="match status" value="1"/>
</dbReference>
<dbReference type="Ensembl" id="ENSEEET00000035415.2">
    <property type="protein sequence ID" value="ENSEEEP00000035005.2"/>
    <property type="gene ID" value="ENSEEEG00000016645.2"/>
</dbReference>
<dbReference type="Gene3D" id="3.40.50.1460">
    <property type="match status" value="1"/>
</dbReference>
<dbReference type="SUPFAM" id="SSF52129">
    <property type="entry name" value="Caspase-like"/>
    <property type="match status" value="1"/>
</dbReference>
<dbReference type="GO" id="GO:0004197">
    <property type="term" value="F:cysteine-type endopeptidase activity"/>
    <property type="evidence" value="ECO:0007669"/>
    <property type="project" value="InterPro"/>
</dbReference>
<dbReference type="CTD" id="571242"/>
<dbReference type="Pfam" id="PF00656">
    <property type="entry name" value="Peptidase_C14"/>
    <property type="match status" value="1"/>
</dbReference>
<feature type="compositionally biased region" description="Acidic residues" evidence="1">
    <location>
        <begin position="654"/>
        <end position="666"/>
    </location>
</feature>
<evidence type="ECO:0000256" key="1">
    <source>
        <dbReference type="SAM" id="MobiDB-lite"/>
    </source>
</evidence>
<dbReference type="PANTHER" id="PTHR22576">
    <property type="entry name" value="MUCOSA ASSOCIATED LYMPHOID TISSUE LYMPHOMA TRANSLOCATION PROTEIN 1/PARACASPASE"/>
    <property type="match status" value="1"/>
</dbReference>
<dbReference type="InterPro" id="IPR033540">
    <property type="entry name" value="MALT1_IG-like_dom_sf"/>
</dbReference>
<dbReference type="PROSITE" id="PS50835">
    <property type="entry name" value="IG_LIKE"/>
    <property type="match status" value="1"/>
</dbReference>
<feature type="domain" description="Ig-like" evidence="3">
    <location>
        <begin position="126"/>
        <end position="209"/>
    </location>
</feature>
<dbReference type="InterPro" id="IPR013783">
    <property type="entry name" value="Ig-like_fold"/>
</dbReference>
<dbReference type="InterPro" id="IPR041077">
    <property type="entry name" value="MALT1_Ig"/>
</dbReference>
<dbReference type="InterPro" id="IPR007110">
    <property type="entry name" value="Ig-like_dom"/>
</dbReference>
<dbReference type="STRING" id="8005.ENSEEEP00000035005"/>
<dbReference type="RefSeq" id="XP_026860406.2">
    <property type="nucleotide sequence ID" value="XM_027004605.2"/>
</dbReference>
<evidence type="ECO:0000313" key="5">
    <source>
        <dbReference type="Proteomes" id="UP000314983"/>
    </source>
</evidence>
<feature type="domain" description="Caspase family p20" evidence="2">
    <location>
        <begin position="222"/>
        <end position="346"/>
    </location>
</feature>
<dbReference type="GeneID" id="113573990"/>
<dbReference type="PROSITE" id="PS50208">
    <property type="entry name" value="CASPASE_P20"/>
    <property type="match status" value="1"/>
</dbReference>
<evidence type="ECO:0000259" key="3">
    <source>
        <dbReference type="PROSITE" id="PS50835"/>
    </source>
</evidence>
<dbReference type="GO" id="GO:0006508">
    <property type="term" value="P:proteolysis"/>
    <property type="evidence" value="ECO:0007669"/>
    <property type="project" value="InterPro"/>
</dbReference>
<dbReference type="Gene3D" id="2.60.40.3360">
    <property type="match status" value="1"/>
</dbReference>
<dbReference type="InterPro" id="IPR052039">
    <property type="entry name" value="Caspase-related_regulators"/>
</dbReference>
<evidence type="ECO:0008006" key="6">
    <source>
        <dbReference type="Google" id="ProtNLM"/>
    </source>
</evidence>
<dbReference type="RefSeq" id="XP_026860407.2">
    <property type="nucleotide sequence ID" value="XM_027004606.2"/>
</dbReference>
<dbReference type="PANTHER" id="PTHR22576:SF38">
    <property type="entry name" value="MUCOSA-ASSOCIATED LYMPHOID TISSUE LYMPHOMA TRANSLOCATION PROTEIN 1-LIKE"/>
    <property type="match status" value="1"/>
</dbReference>
<accession>A0A4W4GEL8</accession>
<dbReference type="SUPFAM" id="SSF48726">
    <property type="entry name" value="Immunoglobulin"/>
    <property type="match status" value="1"/>
</dbReference>
<dbReference type="Pfam" id="PF18703">
    <property type="entry name" value="MALT1_Ig"/>
    <property type="match status" value="1"/>
</dbReference>
<feature type="compositionally biased region" description="Polar residues" evidence="1">
    <location>
        <begin position="609"/>
        <end position="621"/>
    </location>
</feature>
<dbReference type="InterPro" id="IPR029030">
    <property type="entry name" value="Caspase-like_dom_sf"/>
</dbReference>
<reference evidence="5" key="1">
    <citation type="journal article" date="2014" name="Science">
        <title>Nonhuman genetics. Genomic basis for the convergent evolution of electric organs.</title>
        <authorList>
            <person name="Gallant J.R."/>
            <person name="Traeger L.L."/>
            <person name="Volkening J.D."/>
            <person name="Moffett H."/>
            <person name="Chen P.H."/>
            <person name="Novina C.D."/>
            <person name="Phillips G.N.Jr."/>
            <person name="Anand R."/>
            <person name="Wells G.B."/>
            <person name="Pinch M."/>
            <person name="Guth R."/>
            <person name="Unguez G.A."/>
            <person name="Albert J.S."/>
            <person name="Zakon H.H."/>
            <person name="Samanta M.P."/>
            <person name="Sussman M.R."/>
        </authorList>
    </citation>
    <scope>NUCLEOTIDE SEQUENCE [LARGE SCALE GENOMIC DNA]</scope>
</reference>
<gene>
    <name evidence="4" type="primary">malt3</name>
</gene>
<dbReference type="InterPro" id="IPR001309">
    <property type="entry name" value="Pept_C14_p20"/>
</dbReference>
<dbReference type="OMA" id="GYACEDA"/>
<name>A0A4W4GEL8_ELEEL</name>
<reference evidence="4" key="3">
    <citation type="submission" date="2020-05" db="EMBL/GenBank/DDBJ databases">
        <title>Electrophorus electricus (electric eel) genome, fEleEle1, primary haplotype.</title>
        <authorList>
            <person name="Myers G."/>
            <person name="Meyer A."/>
            <person name="Fedrigo O."/>
            <person name="Formenti G."/>
            <person name="Rhie A."/>
            <person name="Tracey A."/>
            <person name="Sims Y."/>
            <person name="Jarvis E.D."/>
        </authorList>
    </citation>
    <scope>NUCLEOTIDE SEQUENCE [LARGE SCALE GENOMIC DNA]</scope>
</reference>
<sequence>MMTYCPDRAEPLWTRAFHTLKEGPTVMKIEVVIVQQPTSMCVPRNFPVILKVQAVGTDPLRYQWFNGQQEELAGGTEPSLHLCLQRSEKYICRISDLYCNFVFTDWVKVRVLDSAEGVHRTWRGEPYIIVHPTPHQTVRHGDPFTLRCLALGMPSPQYQWYHNGHVLPKENSEIFEVKSAKADSAGSYLCAVSNVLEERWSEGADVEIATPDKLPTPTFTASDKVALLIGNLNYAHHPRLMAPTMDVHELSNLLQQLGFRVVSLLDLTLQEMEAAIDKFLQLLDRGVYAVFYYAGHGYEHMGRNYLVAVDAPRPYCTANCVCVQRVMRHMQETRAQLNIILLDTCRKWYKHSGPTSEINPLAPLGNTVYGYATTEDAEAFEVQDGGKSTGIFTKYLNKHILQPLKVTHILEQVSEDLGKDQLVCGRQVVEIKHTLKEPRALTDPVGMAGHTVEFRLRNAYWRQANVLPGRRCVDFPCGIQVELSFSALFSNVMLVFGTMRDTGSKAQDCTVNLSSIPAMEDIFSGSSRSDEMDSLLLSKADSPNCSLRLCGLQKLKQSLVLKVELHYTHPDRKLRLTECVELDVGQPLIASCKFGQRMLEDKRREASPHNLSHASWRTHSPVQPPQPARSSTRKAENACHSSSGAGSFSTNEPVENDENDSNEFTM</sequence>
<dbReference type="InterPro" id="IPR003598">
    <property type="entry name" value="Ig_sub2"/>
</dbReference>
<reference evidence="4" key="4">
    <citation type="submission" date="2025-08" db="UniProtKB">
        <authorList>
            <consortium name="Ensembl"/>
        </authorList>
    </citation>
    <scope>IDENTIFICATION</scope>
</reference>
<dbReference type="InterPro" id="IPR011600">
    <property type="entry name" value="Pept_C14_caspase"/>
</dbReference>
<dbReference type="InterPro" id="IPR003599">
    <property type="entry name" value="Ig_sub"/>
</dbReference>
<evidence type="ECO:0000259" key="2">
    <source>
        <dbReference type="PROSITE" id="PS50208"/>
    </source>
</evidence>
<dbReference type="KEGG" id="eee:113573990"/>
<dbReference type="InterPro" id="IPR036179">
    <property type="entry name" value="Ig-like_dom_sf"/>
</dbReference>